<dbReference type="GO" id="GO:0005634">
    <property type="term" value="C:nucleus"/>
    <property type="evidence" value="ECO:0007669"/>
    <property type="project" value="TreeGrafter"/>
</dbReference>
<evidence type="ECO:0000259" key="2">
    <source>
        <dbReference type="Pfam" id="PF02223"/>
    </source>
</evidence>
<dbReference type="InterPro" id="IPR027417">
    <property type="entry name" value="P-loop_NTPase"/>
</dbReference>
<name>A0A2C5ZA62_9HYPO</name>
<dbReference type="InterPro" id="IPR039430">
    <property type="entry name" value="Thymidylate_kin-like_dom"/>
</dbReference>
<dbReference type="GO" id="GO:0006233">
    <property type="term" value="P:dTDP biosynthetic process"/>
    <property type="evidence" value="ECO:0007669"/>
    <property type="project" value="TreeGrafter"/>
</dbReference>
<dbReference type="PANTHER" id="PTHR10344">
    <property type="entry name" value="THYMIDYLATE KINASE"/>
    <property type="match status" value="1"/>
</dbReference>
<dbReference type="GO" id="GO:0006235">
    <property type="term" value="P:dTTP biosynthetic process"/>
    <property type="evidence" value="ECO:0007669"/>
    <property type="project" value="TreeGrafter"/>
</dbReference>
<reference evidence="3 4" key="1">
    <citation type="submission" date="2017-06" db="EMBL/GenBank/DDBJ databases">
        <title>Ant-infecting Ophiocordyceps genomes reveal a high diversity of potential behavioral manipulation genes and a possible major role for enterotoxins.</title>
        <authorList>
            <person name="De Bekker C."/>
            <person name="Evans H.C."/>
            <person name="Brachmann A."/>
            <person name="Hughes D.P."/>
        </authorList>
    </citation>
    <scope>NUCLEOTIDE SEQUENCE [LARGE SCALE GENOMIC DNA]</scope>
    <source>
        <strain evidence="3 4">1348a</strain>
    </source>
</reference>
<dbReference type="GO" id="GO:0004798">
    <property type="term" value="F:dTMP kinase activity"/>
    <property type="evidence" value="ECO:0007669"/>
    <property type="project" value="TreeGrafter"/>
</dbReference>
<evidence type="ECO:0000256" key="1">
    <source>
        <dbReference type="ARBA" id="ARBA00009776"/>
    </source>
</evidence>
<dbReference type="EMBL" id="NJEU01000301">
    <property type="protein sequence ID" value="PHH76763.1"/>
    <property type="molecule type" value="Genomic_DNA"/>
</dbReference>
<organism evidence="3 4">
    <name type="scientific">Ophiocordyceps australis</name>
    <dbReference type="NCBI Taxonomy" id="1399860"/>
    <lineage>
        <taxon>Eukaryota</taxon>
        <taxon>Fungi</taxon>
        <taxon>Dikarya</taxon>
        <taxon>Ascomycota</taxon>
        <taxon>Pezizomycotina</taxon>
        <taxon>Sordariomycetes</taxon>
        <taxon>Hypocreomycetidae</taxon>
        <taxon>Hypocreales</taxon>
        <taxon>Ophiocordycipitaceae</taxon>
        <taxon>Ophiocordyceps</taxon>
    </lineage>
</organism>
<comment type="similarity">
    <text evidence="1">Belongs to the thymidylate kinase family.</text>
</comment>
<dbReference type="AlphaFoldDB" id="A0A2C5ZA62"/>
<feature type="domain" description="Thymidylate kinase-like" evidence="2">
    <location>
        <begin position="17"/>
        <end position="85"/>
    </location>
</feature>
<protein>
    <recommendedName>
        <fullName evidence="2">Thymidylate kinase-like domain-containing protein</fullName>
    </recommendedName>
</protein>
<gene>
    <name evidence="3" type="ORF">CDD82_3856</name>
</gene>
<dbReference type="GO" id="GO:0004550">
    <property type="term" value="F:nucleoside diphosphate kinase activity"/>
    <property type="evidence" value="ECO:0007669"/>
    <property type="project" value="TreeGrafter"/>
</dbReference>
<accession>A0A2C5ZA62</accession>
<dbReference type="OrthoDB" id="425602at2759"/>
<evidence type="ECO:0000313" key="4">
    <source>
        <dbReference type="Proteomes" id="UP000224854"/>
    </source>
</evidence>
<dbReference type="Proteomes" id="UP000224854">
    <property type="component" value="Unassembled WGS sequence"/>
</dbReference>
<dbReference type="GO" id="GO:0006227">
    <property type="term" value="P:dUDP biosynthetic process"/>
    <property type="evidence" value="ECO:0007669"/>
    <property type="project" value="TreeGrafter"/>
</dbReference>
<dbReference type="Pfam" id="PF02223">
    <property type="entry name" value="Thymidylate_kin"/>
    <property type="match status" value="1"/>
</dbReference>
<keyword evidence="4" id="KW-1185">Reference proteome</keyword>
<dbReference type="GO" id="GO:0005829">
    <property type="term" value="C:cytosol"/>
    <property type="evidence" value="ECO:0007669"/>
    <property type="project" value="TreeGrafter"/>
</dbReference>
<dbReference type="SUPFAM" id="SSF52540">
    <property type="entry name" value="P-loop containing nucleoside triphosphate hydrolases"/>
    <property type="match status" value="1"/>
</dbReference>
<dbReference type="Gene3D" id="3.40.50.300">
    <property type="entry name" value="P-loop containing nucleotide triphosphate hydrolases"/>
    <property type="match status" value="1"/>
</dbReference>
<comment type="caution">
    <text evidence="3">The sequence shown here is derived from an EMBL/GenBank/DDBJ whole genome shotgun (WGS) entry which is preliminary data.</text>
</comment>
<evidence type="ECO:0000313" key="3">
    <source>
        <dbReference type="EMBL" id="PHH76763.1"/>
    </source>
</evidence>
<dbReference type="PANTHER" id="PTHR10344:SF1">
    <property type="entry name" value="THYMIDYLATE KINASE"/>
    <property type="match status" value="1"/>
</dbReference>
<proteinExistence type="inferred from homology"/>
<sequence>MATTDTTKEQRGAFIVLEGLDRSGKTTQAKKLEERMVASGMRVVAMQFPDRTTVIGKMIDDYLKSNVEMEDHVIHLLFSANRWEAA</sequence>